<evidence type="ECO:0000313" key="3">
    <source>
        <dbReference type="Proteomes" id="UP000317909"/>
    </source>
</evidence>
<protein>
    <submittedName>
        <fullName evidence="2">Uncharacterized protein</fullName>
    </submittedName>
</protein>
<gene>
    <name evidence="2" type="ORF">I41_49610</name>
</gene>
<dbReference type="KEGG" id="llh:I41_49610"/>
<dbReference type="EMBL" id="CP036339">
    <property type="protein sequence ID" value="QDT75719.1"/>
    <property type="molecule type" value="Genomic_DNA"/>
</dbReference>
<dbReference type="AlphaFoldDB" id="A0A517U500"/>
<evidence type="ECO:0000313" key="2">
    <source>
        <dbReference type="EMBL" id="QDT75719.1"/>
    </source>
</evidence>
<proteinExistence type="predicted"/>
<reference evidence="2 3" key="1">
    <citation type="submission" date="2019-02" db="EMBL/GenBank/DDBJ databases">
        <title>Deep-cultivation of Planctomycetes and their phenomic and genomic characterization uncovers novel biology.</title>
        <authorList>
            <person name="Wiegand S."/>
            <person name="Jogler M."/>
            <person name="Boedeker C."/>
            <person name="Pinto D."/>
            <person name="Vollmers J."/>
            <person name="Rivas-Marin E."/>
            <person name="Kohn T."/>
            <person name="Peeters S.H."/>
            <person name="Heuer A."/>
            <person name="Rast P."/>
            <person name="Oberbeckmann S."/>
            <person name="Bunk B."/>
            <person name="Jeske O."/>
            <person name="Meyerdierks A."/>
            <person name="Storesund J.E."/>
            <person name="Kallscheuer N."/>
            <person name="Luecker S."/>
            <person name="Lage O.M."/>
            <person name="Pohl T."/>
            <person name="Merkel B.J."/>
            <person name="Hornburger P."/>
            <person name="Mueller R.-W."/>
            <person name="Bruemmer F."/>
            <person name="Labrenz M."/>
            <person name="Spormann A.M."/>
            <person name="Op den Camp H."/>
            <person name="Overmann J."/>
            <person name="Amann R."/>
            <person name="Jetten M.S.M."/>
            <person name="Mascher T."/>
            <person name="Medema M.H."/>
            <person name="Devos D.P."/>
            <person name="Kaster A.-K."/>
            <person name="Ovreas L."/>
            <person name="Rohde M."/>
            <person name="Galperin M.Y."/>
            <person name="Jogler C."/>
        </authorList>
    </citation>
    <scope>NUCLEOTIDE SEQUENCE [LARGE SCALE GENOMIC DNA]</scope>
    <source>
        <strain evidence="2 3">I41</strain>
    </source>
</reference>
<organism evidence="2 3">
    <name type="scientific">Lacipirellula limnantheis</name>
    <dbReference type="NCBI Taxonomy" id="2528024"/>
    <lineage>
        <taxon>Bacteria</taxon>
        <taxon>Pseudomonadati</taxon>
        <taxon>Planctomycetota</taxon>
        <taxon>Planctomycetia</taxon>
        <taxon>Pirellulales</taxon>
        <taxon>Lacipirellulaceae</taxon>
        <taxon>Lacipirellula</taxon>
    </lineage>
</organism>
<dbReference type="Proteomes" id="UP000317909">
    <property type="component" value="Chromosome"/>
</dbReference>
<keyword evidence="1" id="KW-1133">Transmembrane helix</keyword>
<name>A0A517U500_9BACT</name>
<keyword evidence="1" id="KW-0472">Membrane</keyword>
<feature type="transmembrane region" description="Helical" evidence="1">
    <location>
        <begin position="20"/>
        <end position="44"/>
    </location>
</feature>
<keyword evidence="3" id="KW-1185">Reference proteome</keyword>
<sequence>MAPEDHFLKSARILGSMAVVIAALYLAKGVLVPLMLAVCAGGAVTSRTQSRLSSCCTSPLCARTGSREYDRARCLDRR</sequence>
<accession>A0A517U500</accession>
<evidence type="ECO:0000256" key="1">
    <source>
        <dbReference type="SAM" id="Phobius"/>
    </source>
</evidence>
<keyword evidence="1" id="KW-0812">Transmembrane</keyword>